<keyword evidence="2" id="KW-1185">Reference proteome</keyword>
<sequence length="118" mass="13208">MFGHHLLDLADSEQEILEAFACFDEHDEGVVDVGGGDLTRRNGGTSVADGAQSTKIGQEGLRGWLRDYGDKMSDAELDRFFSGPFMDKKSQKFDYMRFAKTLKVNDAAEVEQQRPLED</sequence>
<name>A0ACC2XQV2_9TREE</name>
<comment type="caution">
    <text evidence="1">The sequence shown here is derived from an EMBL/GenBank/DDBJ whole genome shotgun (WGS) entry which is preliminary data.</text>
</comment>
<evidence type="ECO:0000313" key="1">
    <source>
        <dbReference type="EMBL" id="KAJ9126253.1"/>
    </source>
</evidence>
<dbReference type="EMBL" id="JASBWV010000005">
    <property type="protein sequence ID" value="KAJ9126253.1"/>
    <property type="molecule type" value="Genomic_DNA"/>
</dbReference>
<proteinExistence type="predicted"/>
<protein>
    <submittedName>
        <fullName evidence="1">Uncharacterized protein</fullName>
    </submittedName>
</protein>
<dbReference type="Proteomes" id="UP001234202">
    <property type="component" value="Unassembled WGS sequence"/>
</dbReference>
<reference evidence="1" key="1">
    <citation type="submission" date="2023-04" db="EMBL/GenBank/DDBJ databases">
        <title>Draft Genome sequencing of Naganishia species isolated from polar environments using Oxford Nanopore Technology.</title>
        <authorList>
            <person name="Leo P."/>
            <person name="Venkateswaran K."/>
        </authorList>
    </citation>
    <scope>NUCLEOTIDE SEQUENCE</scope>
    <source>
        <strain evidence="1">DBVPG 5303</strain>
    </source>
</reference>
<evidence type="ECO:0000313" key="2">
    <source>
        <dbReference type="Proteomes" id="UP001234202"/>
    </source>
</evidence>
<organism evidence="1 2">
    <name type="scientific">Naganishia onofrii</name>
    <dbReference type="NCBI Taxonomy" id="1851511"/>
    <lineage>
        <taxon>Eukaryota</taxon>
        <taxon>Fungi</taxon>
        <taxon>Dikarya</taxon>
        <taxon>Basidiomycota</taxon>
        <taxon>Agaricomycotina</taxon>
        <taxon>Tremellomycetes</taxon>
        <taxon>Filobasidiales</taxon>
        <taxon>Filobasidiaceae</taxon>
        <taxon>Naganishia</taxon>
    </lineage>
</organism>
<gene>
    <name evidence="1" type="ORF">QFC24_001980</name>
</gene>
<accession>A0ACC2XQV2</accession>